<dbReference type="PANTHER" id="PTHR10340">
    <property type="entry name" value="SPHINGOMYELIN PHOSPHODIESTERASE"/>
    <property type="match status" value="1"/>
</dbReference>
<dbReference type="Gene3D" id="3.60.21.10">
    <property type="match status" value="1"/>
</dbReference>
<dbReference type="GO" id="GO:0008081">
    <property type="term" value="F:phosphoric diester hydrolase activity"/>
    <property type="evidence" value="ECO:0007669"/>
    <property type="project" value="TreeGrafter"/>
</dbReference>
<name>A0A9P6VT15_RHOMI</name>
<dbReference type="InterPro" id="IPR029052">
    <property type="entry name" value="Metallo-depent_PP-like"/>
</dbReference>
<keyword evidence="2" id="KW-0325">Glycoprotein</keyword>
<evidence type="ECO:0000256" key="1">
    <source>
        <dbReference type="ARBA" id="ARBA00022801"/>
    </source>
</evidence>
<evidence type="ECO:0000313" key="5">
    <source>
        <dbReference type="Proteomes" id="UP000777482"/>
    </source>
</evidence>
<dbReference type="AlphaFoldDB" id="A0A9P6VT15"/>
<dbReference type="Proteomes" id="UP000777482">
    <property type="component" value="Unassembled WGS sequence"/>
</dbReference>
<dbReference type="PANTHER" id="PTHR10340:SF55">
    <property type="entry name" value="ENDOPOLYPHOSPHATASE"/>
    <property type="match status" value="1"/>
</dbReference>
<keyword evidence="5" id="KW-1185">Reference proteome</keyword>
<protein>
    <submittedName>
        <fullName evidence="4">Endopolyphosphatase</fullName>
    </submittedName>
</protein>
<dbReference type="SUPFAM" id="SSF56300">
    <property type="entry name" value="Metallo-dependent phosphatases"/>
    <property type="match status" value="1"/>
</dbReference>
<dbReference type="GO" id="GO:0006798">
    <property type="term" value="P:polyphosphate catabolic process"/>
    <property type="evidence" value="ECO:0007669"/>
    <property type="project" value="TreeGrafter"/>
</dbReference>
<evidence type="ECO:0000313" key="4">
    <source>
        <dbReference type="EMBL" id="KAG0654856.1"/>
    </source>
</evidence>
<dbReference type="GO" id="GO:0004309">
    <property type="term" value="F:exopolyphosphatase activity"/>
    <property type="evidence" value="ECO:0007669"/>
    <property type="project" value="TreeGrafter"/>
</dbReference>
<dbReference type="GO" id="GO:0000298">
    <property type="term" value="F:endopolyphosphatase activity"/>
    <property type="evidence" value="ECO:0007669"/>
    <property type="project" value="TreeGrafter"/>
</dbReference>
<reference evidence="4 5" key="1">
    <citation type="submission" date="2020-11" db="EMBL/GenBank/DDBJ databases">
        <title>Kefir isolates.</title>
        <authorList>
            <person name="Marcisauskas S."/>
            <person name="Kim Y."/>
            <person name="Blasche S."/>
        </authorList>
    </citation>
    <scope>NUCLEOTIDE SEQUENCE [LARGE SCALE GENOMIC DNA]</scope>
    <source>
        <strain evidence="4 5">KR</strain>
    </source>
</reference>
<feature type="compositionally biased region" description="Basic residues" evidence="3">
    <location>
        <begin position="161"/>
        <end position="178"/>
    </location>
</feature>
<proteinExistence type="predicted"/>
<feature type="compositionally biased region" description="Basic and acidic residues" evidence="3">
    <location>
        <begin position="410"/>
        <end position="421"/>
    </location>
</feature>
<evidence type="ECO:0000256" key="2">
    <source>
        <dbReference type="ARBA" id="ARBA00023180"/>
    </source>
</evidence>
<feature type="region of interest" description="Disordered" evidence="3">
    <location>
        <begin position="410"/>
        <end position="432"/>
    </location>
</feature>
<organism evidence="4 5">
    <name type="scientific">Rhodotorula mucilaginosa</name>
    <name type="common">Yeast</name>
    <name type="synonym">Rhodotorula rubra</name>
    <dbReference type="NCBI Taxonomy" id="5537"/>
    <lineage>
        <taxon>Eukaryota</taxon>
        <taxon>Fungi</taxon>
        <taxon>Dikarya</taxon>
        <taxon>Basidiomycota</taxon>
        <taxon>Pucciniomycotina</taxon>
        <taxon>Microbotryomycetes</taxon>
        <taxon>Sporidiobolales</taxon>
        <taxon>Sporidiobolaceae</taxon>
        <taxon>Rhodotorula</taxon>
    </lineage>
</organism>
<dbReference type="GO" id="GO:0005615">
    <property type="term" value="C:extracellular space"/>
    <property type="evidence" value="ECO:0007669"/>
    <property type="project" value="TreeGrafter"/>
</dbReference>
<sequence>MSTATLWQPAPVGTRREGEREILVSPYNPGFGLRLRPPPSSPPSTRLGGSEAMKVFTQLAQLVWTLPVPAQSHSNTAIVPSTAAAAAKPLKGRFVHLTDLHPDPFYRSGGAESKACHFKKKRKHHRGKSGSVERWQQGEVVDDEGGDDLDQEEEEGVSLARKGKGKGKRKKKKRRKARRAGYWGLPVSECDSPLTLVNATFDWLGEHFRDEVDFVVWTGDNARHGESRALMSSRVGRHQGEKSLKETNTSSPRLADIDTRLPRTLPEILDLNRYVADRIRQTFGEDVPVVASIGNNDIYPHNVLAPGPNKITNDYLDVWSHFIPEHFQHTFARGGYYSVEAVKGDLLLVSLNTLYFYDRNAIVDGCPPADDEFLLRRRRRAAHSQPHLDPTLSPTSPLAAQLFNEHIARLERRPSEHDNQRRPKTTTAAAAARNIDPGTEQLLWLEQQLTLARAQGMQVWLTGHVPATKDNWYPGCYEQYAELMLGWQDTIVGQLFGHMNVDFVSFISDADTSSSSSPLASHNRLASLAATAEEDDEGAIRPLANDLAILNGLEKMYSSLPPEHKLEERDYAPVHVNPSVIPTYLPSVRVWEYNTTRSAREETIARSRSEQDDAGCDAPDMEPGFFARWMPSFFSPRRPATVCHSERRQRQQQQSRPDRHSSSHAPGRTNTYLTPLAYTQYHIPRHELERANKAARRLLNDGNASSLEVEPPRWSVEYTTLSTSEAANRLLEAIPSQPNRGGELPPSRRHADPVLEPALLPPPLQNLLAAPPCAAKFHRVRRMLRKLDLTPYNGVISAREGLTIGAWIKMARWVSEEGQAGDRWKSFRHRMGVGSGEL</sequence>
<feature type="region of interest" description="Disordered" evidence="3">
    <location>
        <begin position="110"/>
        <end position="178"/>
    </location>
</feature>
<accession>A0A9P6VT15</accession>
<evidence type="ECO:0000256" key="3">
    <source>
        <dbReference type="SAM" id="MobiDB-lite"/>
    </source>
</evidence>
<dbReference type="EMBL" id="PUHQ01000136">
    <property type="protein sequence ID" value="KAG0654856.1"/>
    <property type="molecule type" value="Genomic_DNA"/>
</dbReference>
<gene>
    <name evidence="4" type="primary">PPN1</name>
    <name evidence="4" type="ORF">C6P46_001356</name>
</gene>
<feature type="compositionally biased region" description="Acidic residues" evidence="3">
    <location>
        <begin position="140"/>
        <end position="156"/>
    </location>
</feature>
<comment type="caution">
    <text evidence="4">The sequence shown here is derived from an EMBL/GenBank/DDBJ whole genome shotgun (WGS) entry which is preliminary data.</text>
</comment>
<feature type="compositionally biased region" description="Basic residues" evidence="3">
    <location>
        <begin position="116"/>
        <end position="128"/>
    </location>
</feature>
<keyword evidence="1" id="KW-0378">Hydrolase</keyword>
<feature type="region of interest" description="Disordered" evidence="3">
    <location>
        <begin position="640"/>
        <end position="671"/>
    </location>
</feature>
<dbReference type="GO" id="GO:0000324">
    <property type="term" value="C:fungal-type vacuole"/>
    <property type="evidence" value="ECO:0007669"/>
    <property type="project" value="TreeGrafter"/>
</dbReference>
<dbReference type="OrthoDB" id="348678at2759"/>